<evidence type="ECO:0000313" key="2">
    <source>
        <dbReference type="Proteomes" id="UP001059663"/>
    </source>
</evidence>
<dbReference type="Proteomes" id="UP001059663">
    <property type="component" value="Chromosome"/>
</dbReference>
<reference evidence="1" key="1">
    <citation type="submission" date="2021-11" db="EMBL/GenBank/DDBJ databases">
        <title>Study of the species diversity of bacterial strains isolated from a unique natural object - Shulgan-Tash cave (Bashkiria).</title>
        <authorList>
            <person name="Sazanova A.L."/>
            <person name="Chirak E.R."/>
            <person name="Safronova V.I."/>
        </authorList>
    </citation>
    <scope>NUCLEOTIDE SEQUENCE</scope>
    <source>
        <strain evidence="1">P1</strain>
    </source>
</reference>
<gene>
    <name evidence="1" type="ORF">LP422_17185</name>
</gene>
<evidence type="ECO:0000313" key="1">
    <source>
        <dbReference type="EMBL" id="UUZ44231.1"/>
    </source>
</evidence>
<sequence length="132" mass="14953">MKKLATIVAASALTLGLAGCGGGNDAEKTVESFGQALKDKDFKTVCDTIDPELVKTIEGGLARRPVLRRRDEGQRGRADRRHRRGRRDQHRQVRDRRGREDRHGHRQEQGRQGAGHQAEEGRRRLEDHLLMT</sequence>
<protein>
    <submittedName>
        <fullName evidence="1">Uncharacterized protein</fullName>
    </submittedName>
</protein>
<dbReference type="EMBL" id="CP087977">
    <property type="protein sequence ID" value="UUZ44231.1"/>
    <property type="molecule type" value="Genomic_DNA"/>
</dbReference>
<proteinExistence type="predicted"/>
<accession>A0AC61U2J5</accession>
<organism evidence="1 2">
    <name type="scientific">Janibacter limosus</name>
    <dbReference type="NCBI Taxonomy" id="53458"/>
    <lineage>
        <taxon>Bacteria</taxon>
        <taxon>Bacillati</taxon>
        <taxon>Actinomycetota</taxon>
        <taxon>Actinomycetes</taxon>
        <taxon>Micrococcales</taxon>
        <taxon>Intrasporangiaceae</taxon>
        <taxon>Janibacter</taxon>
    </lineage>
</organism>
<name>A0AC61U2J5_9MICO</name>